<dbReference type="InterPro" id="IPR029080">
    <property type="entry name" value="Imm40"/>
</dbReference>
<reference evidence="3" key="1">
    <citation type="submission" date="2016-09" db="EMBL/GenBank/DDBJ databases">
        <title>Draft genome sequence of a novel species of the family Streptococcaceae isolated from flowers.</title>
        <authorList>
            <person name="Chuah L.-O."/>
            <person name="Yap K.-P."/>
            <person name="Thong K.L."/>
            <person name="Liong M.T."/>
            <person name="Ahmad R."/>
            <person name="Rusul G."/>
        </authorList>
    </citation>
    <scope>NUCLEOTIDE SEQUENCE [LARGE SCALE GENOMIC DNA]</scope>
    <source>
        <strain evidence="3">DF1</strain>
    </source>
</reference>
<dbReference type="Proteomes" id="UP000178622">
    <property type="component" value="Unassembled WGS sequence"/>
</dbReference>
<dbReference type="STRING" id="1859473.BG261_08570"/>
<protein>
    <recommendedName>
        <fullName evidence="1">Immunity protein 40 domain-containing protein</fullName>
    </recommendedName>
</protein>
<evidence type="ECO:0000313" key="2">
    <source>
        <dbReference type="EMBL" id="OFI48326.1"/>
    </source>
</evidence>
<organism evidence="2 3">
    <name type="scientific">Floricoccus tropicus</name>
    <dbReference type="NCBI Taxonomy" id="1859473"/>
    <lineage>
        <taxon>Bacteria</taxon>
        <taxon>Bacillati</taxon>
        <taxon>Bacillota</taxon>
        <taxon>Bacilli</taxon>
        <taxon>Lactobacillales</taxon>
        <taxon>Streptococcaceae</taxon>
        <taxon>Floricoccus</taxon>
    </lineage>
</organism>
<dbReference type="AlphaFoldDB" id="A0A1E8GK42"/>
<dbReference type="OrthoDB" id="2086124at2"/>
<name>A0A1E8GK42_9LACT</name>
<dbReference type="EMBL" id="MKIR01000026">
    <property type="protein sequence ID" value="OFI48326.1"/>
    <property type="molecule type" value="Genomic_DNA"/>
</dbReference>
<accession>A0A1E8GK42</accession>
<keyword evidence="3" id="KW-1185">Reference proteome</keyword>
<evidence type="ECO:0000313" key="3">
    <source>
        <dbReference type="Proteomes" id="UP000178622"/>
    </source>
</evidence>
<dbReference type="RefSeq" id="WP_070793331.1">
    <property type="nucleotide sequence ID" value="NZ_MKIR01000026.1"/>
</dbReference>
<evidence type="ECO:0000259" key="1">
    <source>
        <dbReference type="Pfam" id="PF15569"/>
    </source>
</evidence>
<comment type="caution">
    <text evidence="2">The sequence shown here is derived from an EMBL/GenBank/DDBJ whole genome shotgun (WGS) entry which is preliminary data.</text>
</comment>
<sequence length="109" mass="13055">MCEWKEQYKIFPKELLEKSEDLEGLGIYAYAWKFSDFKKIIAYIEKNKSCRILGGDVYTYEKDTINLSSNNWYISDDKAIDESYKITEDYIDKFYKINGNNYLYSVVFK</sequence>
<feature type="domain" description="Immunity protein 40" evidence="1">
    <location>
        <begin position="21"/>
        <end position="108"/>
    </location>
</feature>
<dbReference type="Pfam" id="PF15569">
    <property type="entry name" value="Imm40"/>
    <property type="match status" value="1"/>
</dbReference>
<proteinExistence type="predicted"/>
<gene>
    <name evidence="2" type="ORF">BG261_08570</name>
</gene>